<accession>A0A1N7NKY5</accession>
<evidence type="ECO:0000256" key="2">
    <source>
        <dbReference type="ARBA" id="ARBA00022679"/>
    </source>
</evidence>
<name>A0A1N7NKY5_9GAMM</name>
<keyword evidence="5" id="KW-0067">ATP-binding</keyword>
<dbReference type="InterPro" id="IPR001932">
    <property type="entry name" value="PPM-type_phosphatase-like_dom"/>
</dbReference>
<proteinExistence type="predicted"/>
<dbReference type="Pfam" id="PF13672">
    <property type="entry name" value="PP2C_2"/>
    <property type="match status" value="1"/>
</dbReference>
<evidence type="ECO:0000256" key="3">
    <source>
        <dbReference type="ARBA" id="ARBA00022741"/>
    </source>
</evidence>
<evidence type="ECO:0000256" key="1">
    <source>
        <dbReference type="ARBA" id="ARBA00022527"/>
    </source>
</evidence>
<dbReference type="Gene3D" id="1.10.510.10">
    <property type="entry name" value="Transferase(Phosphotransferase) domain 1"/>
    <property type="match status" value="1"/>
</dbReference>
<dbReference type="Gene3D" id="3.30.200.20">
    <property type="entry name" value="Phosphorylase Kinase, domain 1"/>
    <property type="match status" value="1"/>
</dbReference>
<dbReference type="InterPro" id="IPR000719">
    <property type="entry name" value="Prot_kinase_dom"/>
</dbReference>
<feature type="domain" description="PPM-type phosphatase" evidence="8">
    <location>
        <begin position="8"/>
        <end position="239"/>
    </location>
</feature>
<keyword evidence="6" id="KW-0472">Membrane</keyword>
<dbReference type="Pfam" id="PF00069">
    <property type="entry name" value="Pkinase"/>
    <property type="match status" value="1"/>
</dbReference>
<feature type="domain" description="Protein kinase" evidence="7">
    <location>
        <begin position="272"/>
        <end position="576"/>
    </location>
</feature>
<evidence type="ECO:0000313" key="10">
    <source>
        <dbReference type="Proteomes" id="UP000185639"/>
    </source>
</evidence>
<keyword evidence="3" id="KW-0547">Nucleotide-binding</keyword>
<keyword evidence="10" id="KW-1185">Reference proteome</keyword>
<dbReference type="InterPro" id="IPR036457">
    <property type="entry name" value="PPM-type-like_dom_sf"/>
</dbReference>
<evidence type="ECO:0000256" key="6">
    <source>
        <dbReference type="SAM" id="Phobius"/>
    </source>
</evidence>
<dbReference type="PROSITE" id="PS51746">
    <property type="entry name" value="PPM_2"/>
    <property type="match status" value="1"/>
</dbReference>
<dbReference type="CDD" id="cd14014">
    <property type="entry name" value="STKc_PknB_like"/>
    <property type="match status" value="1"/>
</dbReference>
<sequence>MSEQLKVSTGQCSDKGVKAINQDFHAVHTPTLPLLESKGVAMALADGISSSNVSQDASATAVQSFLSDYFSTSEAWSVKTSGLRVLEATNSWLHAQARRNLRSYDPNKGYVCTFNGLVIKSRTAHIFHVGDSRVYRVADEQLEQLTTDHRFYTSEDQSYLTRALGMDTQLEIDYLSLSVNVGDIFISATDGIYEFVSDKLVISTINKYSSDLDRAAREILEAARDNNSDDNLTIQILRIDHLLDQNKEDVHQQLTELPFPPSLKARDEFDGYNILRKIHSSPRSHVYLAKDTETEQTLILKTPSGELRDNTAYLERFLLEDWIARRIDSPYVVRPGPSHRVRNFIYVTTEYIEGQTLDQWMRDHPEPTLEQVREVMEQAARGVQAFHRLEMLHQDLKPDNLMIGNDGIVRILDFGSTRVAGITEIDTPLERLTLLGTAQYSAPEYFLGAQGSTESDVYALGAITYELLTGRLPYGSDVARITKRKDLNKLHYTSVRTCGRAIPVWVDEAIKKAVHPKRAMRYKEPAEFIYDLRNPNSVYLQKSRPPVMERDPVKFWQGVSFILLILVLGLLYERLV</sequence>
<dbReference type="SMART" id="SM00332">
    <property type="entry name" value="PP2Cc"/>
    <property type="match status" value="1"/>
</dbReference>
<dbReference type="AlphaFoldDB" id="A0A1N7NKY5"/>
<keyword evidence="6" id="KW-1133">Transmembrane helix</keyword>
<feature type="transmembrane region" description="Helical" evidence="6">
    <location>
        <begin position="555"/>
        <end position="572"/>
    </location>
</feature>
<dbReference type="Gene3D" id="3.60.40.10">
    <property type="entry name" value="PPM-type phosphatase domain"/>
    <property type="match status" value="1"/>
</dbReference>
<dbReference type="RefSeq" id="WP_076516396.1">
    <property type="nucleotide sequence ID" value="NZ_FTOH01000007.1"/>
</dbReference>
<keyword evidence="2" id="KW-0808">Transferase</keyword>
<reference evidence="10" key="1">
    <citation type="submission" date="2017-01" db="EMBL/GenBank/DDBJ databases">
        <authorList>
            <person name="Varghese N."/>
            <person name="Submissions S."/>
        </authorList>
    </citation>
    <scope>NUCLEOTIDE SEQUENCE [LARGE SCALE GENOMIC DNA]</scope>
    <source>
        <strain evidence="10">DSM 24913</strain>
    </source>
</reference>
<evidence type="ECO:0000259" key="7">
    <source>
        <dbReference type="PROSITE" id="PS50011"/>
    </source>
</evidence>
<dbReference type="SMART" id="SM00331">
    <property type="entry name" value="PP2C_SIG"/>
    <property type="match status" value="1"/>
</dbReference>
<dbReference type="InterPro" id="IPR011009">
    <property type="entry name" value="Kinase-like_dom_sf"/>
</dbReference>
<evidence type="ECO:0000259" key="8">
    <source>
        <dbReference type="PROSITE" id="PS51746"/>
    </source>
</evidence>
<gene>
    <name evidence="9" type="ORF">SAMN05421686_10791</name>
</gene>
<dbReference type="CDD" id="cd00143">
    <property type="entry name" value="PP2Cc"/>
    <property type="match status" value="1"/>
</dbReference>
<dbReference type="STRING" id="484498.SAMN05421686_10791"/>
<dbReference type="GO" id="GO:0005524">
    <property type="term" value="F:ATP binding"/>
    <property type="evidence" value="ECO:0007669"/>
    <property type="project" value="UniProtKB-KW"/>
</dbReference>
<dbReference type="OrthoDB" id="9801841at2"/>
<dbReference type="PROSITE" id="PS00108">
    <property type="entry name" value="PROTEIN_KINASE_ST"/>
    <property type="match status" value="1"/>
</dbReference>
<dbReference type="SUPFAM" id="SSF56112">
    <property type="entry name" value="Protein kinase-like (PK-like)"/>
    <property type="match status" value="1"/>
</dbReference>
<dbReference type="InterPro" id="IPR008271">
    <property type="entry name" value="Ser/Thr_kinase_AS"/>
</dbReference>
<dbReference type="GO" id="GO:0004674">
    <property type="term" value="F:protein serine/threonine kinase activity"/>
    <property type="evidence" value="ECO:0007669"/>
    <property type="project" value="UniProtKB-KW"/>
</dbReference>
<organism evidence="9 10">
    <name type="scientific">Thalassolituus maritimus</name>
    <dbReference type="NCBI Taxonomy" id="484498"/>
    <lineage>
        <taxon>Bacteria</taxon>
        <taxon>Pseudomonadati</taxon>
        <taxon>Pseudomonadota</taxon>
        <taxon>Gammaproteobacteria</taxon>
        <taxon>Oceanospirillales</taxon>
        <taxon>Oceanospirillaceae</taxon>
        <taxon>Thalassolituus</taxon>
    </lineage>
</organism>
<evidence type="ECO:0000256" key="5">
    <source>
        <dbReference type="ARBA" id="ARBA00022840"/>
    </source>
</evidence>
<dbReference type="PANTHER" id="PTHR24351">
    <property type="entry name" value="RIBOSOMAL PROTEIN S6 KINASE"/>
    <property type="match status" value="1"/>
</dbReference>
<dbReference type="SMART" id="SM00220">
    <property type="entry name" value="S_TKc"/>
    <property type="match status" value="1"/>
</dbReference>
<dbReference type="PROSITE" id="PS50011">
    <property type="entry name" value="PROTEIN_KINASE_DOM"/>
    <property type="match status" value="1"/>
</dbReference>
<dbReference type="EMBL" id="FTOH01000007">
    <property type="protein sequence ID" value="SIS98930.1"/>
    <property type="molecule type" value="Genomic_DNA"/>
</dbReference>
<protein>
    <submittedName>
        <fullName evidence="9">Serine/threonine protein phosphatase PrpC</fullName>
    </submittedName>
</protein>
<keyword evidence="4" id="KW-0418">Kinase</keyword>
<keyword evidence="6" id="KW-0812">Transmembrane</keyword>
<evidence type="ECO:0000256" key="4">
    <source>
        <dbReference type="ARBA" id="ARBA00022777"/>
    </source>
</evidence>
<dbReference type="SUPFAM" id="SSF81606">
    <property type="entry name" value="PP2C-like"/>
    <property type="match status" value="1"/>
</dbReference>
<dbReference type="Proteomes" id="UP000185639">
    <property type="component" value="Unassembled WGS sequence"/>
</dbReference>
<keyword evidence="1" id="KW-0723">Serine/threonine-protein kinase</keyword>
<evidence type="ECO:0000313" key="9">
    <source>
        <dbReference type="EMBL" id="SIS98930.1"/>
    </source>
</evidence>